<dbReference type="Pfam" id="PF16113">
    <property type="entry name" value="ECH_2"/>
    <property type="match status" value="1"/>
</dbReference>
<dbReference type="PANTHER" id="PTHR43176:SF3">
    <property type="entry name" value="3-HYDROXYISOBUTYRYL-COA HYDROLASE, MITOCHONDRIAL"/>
    <property type="match status" value="1"/>
</dbReference>
<comment type="caution">
    <text evidence="5">The sequence shown here is derived from an EMBL/GenBank/DDBJ whole genome shotgun (WGS) entry which is preliminary data.</text>
</comment>
<evidence type="ECO:0000259" key="4">
    <source>
        <dbReference type="Pfam" id="PF16113"/>
    </source>
</evidence>
<gene>
    <name evidence="5" type="primary">YDR036C</name>
    <name evidence="5" type="ORF">SKUD_203810</name>
</gene>
<dbReference type="FunFam" id="3.90.226.10:FF:000080">
    <property type="entry name" value="3-hydroxyisobutyryl-CoA hydrolase, mitochondrial"/>
    <property type="match status" value="1"/>
</dbReference>
<evidence type="ECO:0000313" key="5">
    <source>
        <dbReference type="EMBL" id="EJT43916.1"/>
    </source>
</evidence>
<dbReference type="SUPFAM" id="SSF52096">
    <property type="entry name" value="ClpP/crotonase"/>
    <property type="match status" value="1"/>
</dbReference>
<protein>
    <recommendedName>
        <fullName evidence="2">3-hydroxyisobutyryl-CoA hydrolase</fullName>
        <ecNumber evidence="2">3.1.2.4</ecNumber>
    </recommendedName>
</protein>
<evidence type="ECO:0000256" key="1">
    <source>
        <dbReference type="ARBA" id="ARBA00001709"/>
    </source>
</evidence>
<dbReference type="GO" id="GO:0006574">
    <property type="term" value="P:L-valine catabolic process"/>
    <property type="evidence" value="ECO:0007669"/>
    <property type="project" value="TreeGrafter"/>
</dbReference>
<feature type="domain" description="Enoyl-CoA hydratase/isomerase" evidence="4">
    <location>
        <begin position="49"/>
        <end position="391"/>
    </location>
</feature>
<dbReference type="Gene3D" id="3.90.226.10">
    <property type="entry name" value="2-enoyl-CoA Hydratase, Chain A, domain 1"/>
    <property type="match status" value="1"/>
</dbReference>
<dbReference type="PANTHER" id="PTHR43176">
    <property type="entry name" value="3-HYDROXYISOBUTYRYL-COA HYDROLASE-RELATED"/>
    <property type="match status" value="1"/>
</dbReference>
<dbReference type="EC" id="3.1.2.4" evidence="2"/>
<dbReference type="InterPro" id="IPR032259">
    <property type="entry name" value="HIBYL-CoA-H"/>
</dbReference>
<comment type="catalytic activity">
    <reaction evidence="1">
        <text>3-hydroxy-2-methylpropanoyl-CoA + H2O = 3-hydroxy-2-methylpropanoate + CoA + H(+)</text>
        <dbReference type="Rhea" id="RHEA:20888"/>
        <dbReference type="ChEBI" id="CHEBI:11805"/>
        <dbReference type="ChEBI" id="CHEBI:15377"/>
        <dbReference type="ChEBI" id="CHEBI:15378"/>
        <dbReference type="ChEBI" id="CHEBI:57287"/>
        <dbReference type="ChEBI" id="CHEBI:57340"/>
        <dbReference type="EC" id="3.1.2.4"/>
    </reaction>
</comment>
<evidence type="ECO:0000313" key="6">
    <source>
        <dbReference type="Proteomes" id="UP000002753"/>
    </source>
</evidence>
<dbReference type="InterPro" id="IPR029045">
    <property type="entry name" value="ClpP/crotonase-like_dom_sf"/>
</dbReference>
<evidence type="ECO:0000256" key="3">
    <source>
        <dbReference type="ARBA" id="ARBA00022801"/>
    </source>
</evidence>
<organism evidence="5 6">
    <name type="scientific">Saccharomyces kudriavzevii (strain ATCC MYA-4449 / AS 2.2408 / CBS 8840 / NBRC 1802 / NCYC 2889)</name>
    <name type="common">Yeast</name>
    <dbReference type="NCBI Taxonomy" id="226230"/>
    <lineage>
        <taxon>Eukaryota</taxon>
        <taxon>Fungi</taxon>
        <taxon>Dikarya</taxon>
        <taxon>Ascomycota</taxon>
        <taxon>Saccharomycotina</taxon>
        <taxon>Saccharomycetes</taxon>
        <taxon>Saccharomycetales</taxon>
        <taxon>Saccharomycetaceae</taxon>
        <taxon>Saccharomyces</taxon>
    </lineage>
</organism>
<dbReference type="InterPro" id="IPR045004">
    <property type="entry name" value="ECH_dom"/>
</dbReference>
<dbReference type="HOGENOM" id="CLU_009834_22_0_1"/>
<name>J5S5X3_SACK1</name>
<dbReference type="Proteomes" id="UP000002753">
    <property type="component" value="Unassembled WGS sequence"/>
</dbReference>
<dbReference type="InterPro" id="IPR018376">
    <property type="entry name" value="Enoyl-CoA_hyd/isom_CS"/>
</dbReference>
<evidence type="ECO:0000256" key="2">
    <source>
        <dbReference type="ARBA" id="ARBA00011915"/>
    </source>
</evidence>
<keyword evidence="6" id="KW-1185">Reference proteome</keyword>
<dbReference type="CDD" id="cd06558">
    <property type="entry name" value="crotonase-like"/>
    <property type="match status" value="1"/>
</dbReference>
<dbReference type="GO" id="GO:0005739">
    <property type="term" value="C:mitochondrion"/>
    <property type="evidence" value="ECO:0007669"/>
    <property type="project" value="TreeGrafter"/>
</dbReference>
<dbReference type="EMBL" id="AACI03000481">
    <property type="protein sequence ID" value="EJT43916.1"/>
    <property type="molecule type" value="Genomic_DNA"/>
</dbReference>
<keyword evidence="3" id="KW-0378">Hydrolase</keyword>
<dbReference type="PROSITE" id="PS00166">
    <property type="entry name" value="ENOYL_COA_HYDRATASE"/>
    <property type="match status" value="1"/>
</dbReference>
<accession>J5S5X3</accession>
<reference evidence="6" key="2">
    <citation type="journal article" date="2011" name="G3 (Bethesda)">
        <title>The awesome power of yeast evolutionary genetics: New genome sequences and strain resources for the Saccharomyces sensu stricto genus.</title>
        <authorList>
            <person name="Scannell D.R."/>
            <person name="Zill O.A."/>
            <person name="Rokas A."/>
            <person name="Payen C."/>
            <person name="Dunham M.J."/>
            <person name="Eisen M.B."/>
            <person name="Rine J."/>
            <person name="Johnston M."/>
            <person name="Hittinger C.T."/>
        </authorList>
    </citation>
    <scope>GENOME REANNOTATION</scope>
    <source>
        <strain evidence="6">ATCC MYA-4449 / AS 2.2408 / CBS 8840 / NBRC 1802 / NCYC 2889</strain>
    </source>
</reference>
<dbReference type="AlphaFoldDB" id="J5S5X3"/>
<reference evidence="5 6" key="1">
    <citation type="journal article" date="2003" name="Science">
        <title>Finding functional features in Saccharomyces genomes by phylogenetic footprinting.</title>
        <authorList>
            <person name="Cliften P.F."/>
            <person name="Sudarsanam P."/>
            <person name="Desikan A."/>
            <person name="Fulton L."/>
            <person name="Fulton B."/>
            <person name="Majors J."/>
            <person name="Waterston R."/>
            <person name="Cohen B.A."/>
            <person name="Johnston M."/>
        </authorList>
    </citation>
    <scope>NUCLEOTIDE SEQUENCE [LARGE SCALE GENOMIC DNA]</scope>
    <source>
        <strain evidence="6">ATCC MYA-4449 / AS 2.2408 / CBS 8840 / NBRC 1802 / NCYC 2889</strain>
    </source>
</reference>
<sequence>MMLRNTLKFVQSSSKYGYNTAIRTLMNTQSHLNGAAGPSVLFAVQDTARVITLNRPKKLNALNTEMSESMFKTLNEYAKSDTTNLIILKSSNQPRSFCAGGDVATVAACNFNKEFAKSIEFFTDEYSLNFQLATYLKPVITFMDGITMGGGVGLSIHTPFRIATEHTKWAMPEMDIGFFPDVGSTFALPRILTLANSNSQMALYLCLTGEIINGADAYTLGLASHYVGSGNLDALQRRLGEISPPGSNGSQSAAFFRMVNESINEFQSPLPRDYVFKYSNEKLNVIEACFNVPKNGTIEDIMRNLSEYEGFTEGKVFAQEIKSKLSTKSPSSLQIALRLMQDNSRDHIESAIKRDLYTAANMCVNQDSLVEFSEATKHKLIDKQKVPYPWTKKEQLFASQLTSLTSPKPTLQLSLLKNTSNVTWTQYPYHSKYQLPTEEEIAAYIEKKANNDTNVKITVEDVINHFANVSPSRRGKLGIQSLCKAVCERKCQEFNGGLRWK</sequence>
<dbReference type="GO" id="GO:0003860">
    <property type="term" value="F:3-hydroxyisobutyryl-CoA hydrolase activity"/>
    <property type="evidence" value="ECO:0007669"/>
    <property type="project" value="UniProtKB-EC"/>
</dbReference>
<dbReference type="STRING" id="226230.J5S5X3"/>
<proteinExistence type="predicted"/>